<sequence length="318" mass="34879">MARWGKRRWISISLPPRSKGWKARTFRSPVKLWPGGTVSRPAVFRSKPSKPIRKGGKKKFVIIFLVLFVLLSVQTFSYIEKNLRPPLMHVAKMRVKQVATQAINKAITERVAERTDLEQLIEWKTDGSGKVSGFMLNYAEHIRITSETVDTVQSALKAVHEVPERIPIGQAFDSAIIASFGPRVPVRFEPLGAAKVELKTRQQATGINMVLVEVYIRVMAEVSIIIPFDTEPELVESEIPVSYLLVVGDVPMYYYDNKGNPVGSSAANAPAISLPLEPGKTGVTVKPGAGEGERSGNEEAPAVPEPSHTEEDSGSAAP</sequence>
<dbReference type="NCBIfam" id="TIGR02832">
    <property type="entry name" value="spo_yunB"/>
    <property type="match status" value="1"/>
</dbReference>
<evidence type="ECO:0000256" key="1">
    <source>
        <dbReference type="SAM" id="MobiDB-lite"/>
    </source>
</evidence>
<keyword evidence="4" id="KW-1185">Reference proteome</keyword>
<dbReference type="Pfam" id="PF09560">
    <property type="entry name" value="Spore_YunB"/>
    <property type="match status" value="1"/>
</dbReference>
<reference evidence="3 4" key="1">
    <citation type="submission" date="2021-04" db="EMBL/GenBank/DDBJ databases">
        <title>Draft genome sequence of Paenibacillus cisolokensis, LC2-13A.</title>
        <authorList>
            <person name="Uke A."/>
            <person name="Chhe C."/>
            <person name="Baramee S."/>
            <person name="Kosugi A."/>
        </authorList>
    </citation>
    <scope>NUCLEOTIDE SEQUENCE [LARGE SCALE GENOMIC DNA]</scope>
    <source>
        <strain evidence="3 4">LC2-13A</strain>
    </source>
</reference>
<dbReference type="Proteomes" id="UP000680304">
    <property type="component" value="Unassembled WGS sequence"/>
</dbReference>
<evidence type="ECO:0000313" key="4">
    <source>
        <dbReference type="Proteomes" id="UP000680304"/>
    </source>
</evidence>
<gene>
    <name evidence="3" type="ORF">PACILC2_35650</name>
</gene>
<feature type="transmembrane region" description="Helical" evidence="2">
    <location>
        <begin position="60"/>
        <end position="79"/>
    </location>
</feature>
<proteinExistence type="predicted"/>
<keyword evidence="2" id="KW-1133">Transmembrane helix</keyword>
<organism evidence="3 4">
    <name type="scientific">Paenibacillus cisolokensis</name>
    <dbReference type="NCBI Taxonomy" id="1658519"/>
    <lineage>
        <taxon>Bacteria</taxon>
        <taxon>Bacillati</taxon>
        <taxon>Bacillota</taxon>
        <taxon>Bacilli</taxon>
        <taxon>Bacillales</taxon>
        <taxon>Paenibacillaceae</taxon>
        <taxon>Paenibacillus</taxon>
    </lineage>
</organism>
<dbReference type="EMBL" id="BOVJ01000116">
    <property type="protein sequence ID" value="GIQ64997.1"/>
    <property type="molecule type" value="Genomic_DNA"/>
</dbReference>
<evidence type="ECO:0000256" key="2">
    <source>
        <dbReference type="SAM" id="Phobius"/>
    </source>
</evidence>
<dbReference type="RefSeq" id="WP_082655669.1">
    <property type="nucleotide sequence ID" value="NZ_BOVJ01000116.1"/>
</dbReference>
<accession>A0ABQ4N9U7</accession>
<evidence type="ECO:0008006" key="5">
    <source>
        <dbReference type="Google" id="ProtNLM"/>
    </source>
</evidence>
<feature type="region of interest" description="Disordered" evidence="1">
    <location>
        <begin position="273"/>
        <end position="318"/>
    </location>
</feature>
<name>A0ABQ4N9U7_9BACL</name>
<dbReference type="InterPro" id="IPR014197">
    <property type="entry name" value="Sporulation_prot_YunB"/>
</dbReference>
<comment type="caution">
    <text evidence="3">The sequence shown here is derived from an EMBL/GenBank/DDBJ whole genome shotgun (WGS) entry which is preliminary data.</text>
</comment>
<evidence type="ECO:0000313" key="3">
    <source>
        <dbReference type="EMBL" id="GIQ64997.1"/>
    </source>
</evidence>
<keyword evidence="2" id="KW-0812">Transmembrane</keyword>
<protein>
    <recommendedName>
        <fullName evidence="5">Sporulation protein YunB</fullName>
    </recommendedName>
</protein>
<keyword evidence="2" id="KW-0472">Membrane</keyword>